<evidence type="ECO:0000259" key="9">
    <source>
        <dbReference type="PROSITE" id="PS50263"/>
    </source>
</evidence>
<gene>
    <name evidence="7" type="primary">nadE</name>
    <name evidence="10" type="ORF">ACFOSS_12745</name>
</gene>
<keyword evidence="4 7" id="KW-0547">Nucleotide-binding</keyword>
<keyword evidence="10" id="KW-0378">Hydrolase</keyword>
<dbReference type="Pfam" id="PF00795">
    <property type="entry name" value="CN_hydrolase"/>
    <property type="match status" value="1"/>
</dbReference>
<accession>A0ABV8CQL4</accession>
<dbReference type="InterPro" id="IPR014445">
    <property type="entry name" value="Gln-dep_NAD_synthase"/>
</dbReference>
<dbReference type="PROSITE" id="PS50263">
    <property type="entry name" value="CN_HYDROLASE"/>
    <property type="match status" value="1"/>
</dbReference>
<evidence type="ECO:0000256" key="4">
    <source>
        <dbReference type="ARBA" id="ARBA00022741"/>
    </source>
</evidence>
<dbReference type="InterPro" id="IPR003694">
    <property type="entry name" value="NAD_synthase"/>
</dbReference>
<reference evidence="11" key="1">
    <citation type="journal article" date="2019" name="Int. J. Syst. Evol. Microbiol.">
        <title>The Global Catalogue of Microorganisms (GCM) 10K type strain sequencing project: providing services to taxonomists for standard genome sequencing and annotation.</title>
        <authorList>
            <consortium name="The Broad Institute Genomics Platform"/>
            <consortium name="The Broad Institute Genome Sequencing Center for Infectious Disease"/>
            <person name="Wu L."/>
            <person name="Ma J."/>
        </authorList>
    </citation>
    <scope>NUCLEOTIDE SEQUENCE [LARGE SCALE GENOMIC DNA]</scope>
    <source>
        <strain evidence="11">CCUG 54939</strain>
    </source>
</reference>
<dbReference type="PANTHER" id="PTHR23090:SF9">
    <property type="entry name" value="GLUTAMINE-DEPENDENT NAD(+) SYNTHETASE"/>
    <property type="match status" value="1"/>
</dbReference>
<dbReference type="SUPFAM" id="SSF52402">
    <property type="entry name" value="Adenine nucleotide alpha hydrolases-like"/>
    <property type="match status" value="1"/>
</dbReference>
<feature type="binding site" evidence="7">
    <location>
        <position position="470"/>
    </location>
    <ligand>
        <name>deamido-NAD(+)</name>
        <dbReference type="ChEBI" id="CHEBI:58437"/>
        <note>ligand shared between two neighboring subunits</note>
    </ligand>
</feature>
<dbReference type="EMBL" id="JBHSAF010000014">
    <property type="protein sequence ID" value="MFC3914330.1"/>
    <property type="molecule type" value="Genomic_DNA"/>
</dbReference>
<keyword evidence="5 7" id="KW-0067">ATP-binding</keyword>
<comment type="caution">
    <text evidence="7">Lacks conserved residue(s) required for the propagation of feature annotation.</text>
</comment>
<evidence type="ECO:0000313" key="10">
    <source>
        <dbReference type="EMBL" id="MFC3914330.1"/>
    </source>
</evidence>
<feature type="domain" description="CN hydrolase" evidence="9">
    <location>
        <begin position="5"/>
        <end position="266"/>
    </location>
</feature>
<dbReference type="GO" id="GO:0016787">
    <property type="term" value="F:hydrolase activity"/>
    <property type="evidence" value="ECO:0007669"/>
    <property type="project" value="UniProtKB-KW"/>
</dbReference>
<dbReference type="CDD" id="cd00553">
    <property type="entry name" value="NAD_synthase"/>
    <property type="match status" value="1"/>
</dbReference>
<dbReference type="Pfam" id="PF02540">
    <property type="entry name" value="NAD_synthase"/>
    <property type="match status" value="1"/>
</dbReference>
<feature type="binding site" evidence="7">
    <location>
        <position position="199"/>
    </location>
    <ligand>
        <name>L-glutamine</name>
        <dbReference type="ChEBI" id="CHEBI:58359"/>
    </ligand>
</feature>
<organism evidence="10 11">
    <name type="scientific">Pseudaeromonas sharmana</name>
    <dbReference type="NCBI Taxonomy" id="328412"/>
    <lineage>
        <taxon>Bacteria</taxon>
        <taxon>Pseudomonadati</taxon>
        <taxon>Pseudomonadota</taxon>
        <taxon>Gammaproteobacteria</taxon>
        <taxon>Aeromonadales</taxon>
        <taxon>Aeromonadaceae</taxon>
        <taxon>Pseudaeromonas</taxon>
    </lineage>
</organism>
<comment type="catalytic activity">
    <reaction evidence="7 8">
        <text>deamido-NAD(+) + L-glutamine + ATP + H2O = L-glutamate + AMP + diphosphate + NAD(+) + H(+)</text>
        <dbReference type="Rhea" id="RHEA:24384"/>
        <dbReference type="ChEBI" id="CHEBI:15377"/>
        <dbReference type="ChEBI" id="CHEBI:15378"/>
        <dbReference type="ChEBI" id="CHEBI:29985"/>
        <dbReference type="ChEBI" id="CHEBI:30616"/>
        <dbReference type="ChEBI" id="CHEBI:33019"/>
        <dbReference type="ChEBI" id="CHEBI:57540"/>
        <dbReference type="ChEBI" id="CHEBI:58359"/>
        <dbReference type="ChEBI" id="CHEBI:58437"/>
        <dbReference type="ChEBI" id="CHEBI:456215"/>
        <dbReference type="EC" id="6.3.5.1"/>
    </reaction>
</comment>
<feature type="active site" description="For glutaminase activity" evidence="7">
    <location>
        <position position="114"/>
    </location>
</feature>
<evidence type="ECO:0000256" key="6">
    <source>
        <dbReference type="ARBA" id="ARBA00023027"/>
    </source>
</evidence>
<feature type="active site" description="Proton acceptor; for glutaminase activity" evidence="7">
    <location>
        <position position="45"/>
    </location>
</feature>
<dbReference type="Gene3D" id="3.60.110.10">
    <property type="entry name" value="Carbon-nitrogen hydrolase"/>
    <property type="match status" value="1"/>
</dbReference>
<evidence type="ECO:0000256" key="2">
    <source>
        <dbReference type="ARBA" id="ARBA00007145"/>
    </source>
</evidence>
<dbReference type="InterPro" id="IPR022310">
    <property type="entry name" value="NAD/GMP_synthase"/>
</dbReference>
<dbReference type="InterPro" id="IPR003010">
    <property type="entry name" value="C-N_Hydrolase"/>
</dbReference>
<comment type="similarity">
    <text evidence="2 7 8">In the C-terminal section; belongs to the NAD synthetase family.</text>
</comment>
<dbReference type="RefSeq" id="WP_377153085.1">
    <property type="nucleotide sequence ID" value="NZ_JBHSAF010000014.1"/>
</dbReference>
<keyword evidence="3 7" id="KW-0436">Ligase</keyword>
<dbReference type="InterPro" id="IPR036526">
    <property type="entry name" value="C-N_Hydrolase_sf"/>
</dbReference>
<comment type="caution">
    <text evidence="10">The sequence shown here is derived from an EMBL/GenBank/DDBJ whole genome shotgun (WGS) entry which is preliminary data.</text>
</comment>
<dbReference type="Proteomes" id="UP001595692">
    <property type="component" value="Unassembled WGS sequence"/>
</dbReference>
<dbReference type="Gene3D" id="3.40.50.620">
    <property type="entry name" value="HUPs"/>
    <property type="match status" value="1"/>
</dbReference>
<dbReference type="EC" id="6.3.5.1" evidence="7 8"/>
<feature type="active site" description="Nucleophile; for glutaminase activity" evidence="7">
    <location>
        <position position="166"/>
    </location>
</feature>
<dbReference type="PIRSF" id="PIRSF006630">
    <property type="entry name" value="NADS_GAT"/>
    <property type="match status" value="1"/>
</dbReference>
<evidence type="ECO:0000313" key="11">
    <source>
        <dbReference type="Proteomes" id="UP001595692"/>
    </source>
</evidence>
<feature type="binding site" evidence="7">
    <location>
        <position position="499"/>
    </location>
    <ligand>
        <name>deamido-NAD(+)</name>
        <dbReference type="ChEBI" id="CHEBI:58437"/>
        <note>ligand shared between two neighboring subunits</note>
    </ligand>
</feature>
<proteinExistence type="inferred from homology"/>
<feature type="binding site" evidence="7">
    <location>
        <position position="193"/>
    </location>
    <ligand>
        <name>L-glutamine</name>
        <dbReference type="ChEBI" id="CHEBI:58359"/>
    </ligand>
</feature>
<evidence type="ECO:0000256" key="3">
    <source>
        <dbReference type="ARBA" id="ARBA00022598"/>
    </source>
</evidence>
<feature type="binding site" evidence="7">
    <location>
        <position position="637"/>
    </location>
    <ligand>
        <name>deamido-NAD(+)</name>
        <dbReference type="ChEBI" id="CHEBI:58437"/>
        <note>ligand shared between two neighboring subunits</note>
    </ligand>
</feature>
<sequence>MRQTLTLATACINTTPLDLDGNLALIRQAVDAAATMGADLLLCPELSLTGYGCEDMFFVADWLDALPAQVAALADELPEHMLLAIGLPLHFPGGQVFNAVALLSRGQIHGLVCKQHLARNGIHYEPRWFTPWPAGHVTQLSYAGRELPVGDLVFDVSGVRLGFEICEDSWVASRPGRTLFERQVDVILNPSASHFALGKQQQRSQFVREGSRAYGAVYAYTNLLGCEAGRAVYDGDAMVASNGELVMIGERLSFSPLKVYSATVDLQINRAQRLISSQPMLPGHADGIASVDFVWAGEPYLRALSAPCTLPAEDEHAEACRAVALGLWDWQRKTWTGGYALSLSGGADSALCGALVFFAQVQAYASLGESAYLAQLAKGRFEIGARGVDEAPLLWLKRAVMPQILTTLYQGSEYSGSVTRDAAAGLAAGIGSQHHAWSIAPLIDGYLQLANALTPDDPLNWQRDDLALQNIQARVRAPGIWLLANRGNKLLIATSNLSEASVGYCTMDGDTSGVLSPIGGISKSRVLQINRYILEQGIPLQQGEVLGIARLALAEMAAIVNQAPTAELRPVEQTDEADLMPFPVLDAIRRISQTQHLTPKGVLQQLLRSPFAQQYSVATLTGWLRRYYGLYCRNQWKRERIAVSFHIEADSADPKTYRRFPVISSQLKRELDEMDAFAASL</sequence>
<evidence type="ECO:0000256" key="1">
    <source>
        <dbReference type="ARBA" id="ARBA00005188"/>
    </source>
</evidence>
<dbReference type="SUPFAM" id="SSF56317">
    <property type="entry name" value="Carbon-nitrogen hydrolase"/>
    <property type="match status" value="1"/>
</dbReference>
<name>A0ABV8CQL4_9GAMM</name>
<keyword evidence="11" id="KW-1185">Reference proteome</keyword>
<dbReference type="HAMAP" id="MF_02090">
    <property type="entry name" value="NadE_glutamine_dep"/>
    <property type="match status" value="1"/>
</dbReference>
<keyword evidence="6 7" id="KW-0520">NAD</keyword>
<comment type="function">
    <text evidence="7">Catalyzes the ATP-dependent amidation of deamido-NAD to form NAD. Uses L-glutamine as a nitrogen source.</text>
</comment>
<protein>
    <recommendedName>
        <fullName evidence="7 8">Glutamine-dependent NAD(+) synthetase</fullName>
        <ecNumber evidence="7 8">6.3.5.1</ecNumber>
    </recommendedName>
    <alternativeName>
        <fullName evidence="7 8">NAD(+) synthase [glutamine-hydrolyzing]</fullName>
    </alternativeName>
</protein>
<dbReference type="CDD" id="cd07570">
    <property type="entry name" value="GAT_Gln-NAD-synth"/>
    <property type="match status" value="1"/>
</dbReference>
<evidence type="ECO:0000256" key="8">
    <source>
        <dbReference type="PIRNR" id="PIRNR006630"/>
    </source>
</evidence>
<feature type="binding site" evidence="7">
    <location>
        <position position="494"/>
    </location>
    <ligand>
        <name>ATP</name>
        <dbReference type="ChEBI" id="CHEBI:30616"/>
    </ligand>
</feature>
<evidence type="ECO:0000256" key="5">
    <source>
        <dbReference type="ARBA" id="ARBA00022840"/>
    </source>
</evidence>
<comment type="pathway">
    <text evidence="1 7 8">Cofactor biosynthesis; NAD(+) biosynthesis; NAD(+) from deamido-NAD(+) (L-Gln route): step 1/1.</text>
</comment>
<dbReference type="InterPro" id="IPR014729">
    <property type="entry name" value="Rossmann-like_a/b/a_fold"/>
</dbReference>
<evidence type="ECO:0000256" key="7">
    <source>
        <dbReference type="HAMAP-Rule" id="MF_02090"/>
    </source>
</evidence>
<dbReference type="PANTHER" id="PTHR23090">
    <property type="entry name" value="NH 3 /GLUTAMINE-DEPENDENT NAD + SYNTHETASE"/>
    <property type="match status" value="1"/>
</dbReference>